<accession>A0A679GV55</accession>
<evidence type="ECO:0000256" key="4">
    <source>
        <dbReference type="ARBA" id="ARBA00019595"/>
    </source>
</evidence>
<evidence type="ECO:0000256" key="7">
    <source>
        <dbReference type="ARBA" id="ARBA00033311"/>
    </source>
</evidence>
<proteinExistence type="predicted"/>
<dbReference type="Pfam" id="PF05523">
    <property type="entry name" value="FdtA"/>
    <property type="match status" value="1"/>
</dbReference>
<reference evidence="10 11" key="1">
    <citation type="journal article" date="2020" name="Microbiol. Resour. Announc.">
        <title>Complete genome sequence of Pseudomonas otitidis strain MrB4, isolated from Lake Biwa in Japan.</title>
        <authorList>
            <person name="Miyazaki K."/>
            <person name="Hase E."/>
            <person name="Maruya T."/>
        </authorList>
    </citation>
    <scope>NUCLEOTIDE SEQUENCE [LARGE SCALE GENOMIC DNA]</scope>
    <source>
        <strain evidence="10 11">MrB4</strain>
    </source>
</reference>
<feature type="domain" description="Sugar 3,4-ketoisomerase QdtA cupin" evidence="9">
    <location>
        <begin position="117"/>
        <end position="243"/>
    </location>
</feature>
<name>A0A679GV55_9GAMM</name>
<evidence type="ECO:0000313" key="11">
    <source>
        <dbReference type="Proteomes" id="UP000501237"/>
    </source>
</evidence>
<evidence type="ECO:0000256" key="5">
    <source>
        <dbReference type="ARBA" id="ARBA00029758"/>
    </source>
</evidence>
<comment type="catalytic activity">
    <reaction evidence="1">
        <text>dTDP-4-dehydro-6-deoxy-alpha-D-glucose = dTDP-4-dehydro-beta-L-rhamnose</text>
        <dbReference type="Rhea" id="RHEA:16969"/>
        <dbReference type="ChEBI" id="CHEBI:57649"/>
        <dbReference type="ChEBI" id="CHEBI:62830"/>
        <dbReference type="EC" id="5.1.3.13"/>
    </reaction>
</comment>
<dbReference type="Proteomes" id="UP000501237">
    <property type="component" value="Chromosome"/>
</dbReference>
<protein>
    <recommendedName>
        <fullName evidence="4">dTDP-4-dehydrorhamnose 3,5-epimerase</fullName>
        <ecNumber evidence="3">5.1.3.13</ecNumber>
    </recommendedName>
    <alternativeName>
        <fullName evidence="6">Thymidine diphospho-4-keto-rhamnose 3,5-epimerase</fullName>
    </alternativeName>
    <alternativeName>
        <fullName evidence="5">dTDP-4-keto-6-deoxyglucose 3,5-epimerase</fullName>
    </alternativeName>
    <alternativeName>
        <fullName evidence="7">dTDP-6-deoxy-D-xylo-4-hexulose 3,5-epimerase</fullName>
    </alternativeName>
</protein>
<dbReference type="GO" id="GO:0019305">
    <property type="term" value="P:dTDP-rhamnose biosynthetic process"/>
    <property type="evidence" value="ECO:0007669"/>
    <property type="project" value="TreeGrafter"/>
</dbReference>
<dbReference type="EMBL" id="AP022642">
    <property type="protein sequence ID" value="BCA29884.1"/>
    <property type="molecule type" value="Genomic_DNA"/>
</dbReference>
<dbReference type="CDD" id="cd20292">
    <property type="entry name" value="cupin_QdtA-like"/>
    <property type="match status" value="1"/>
</dbReference>
<dbReference type="SUPFAM" id="SSF51182">
    <property type="entry name" value="RmlC-like cupins"/>
    <property type="match status" value="2"/>
</dbReference>
<dbReference type="EC" id="5.1.3.13" evidence="3"/>
<dbReference type="InterPro" id="IPR008894">
    <property type="entry name" value="QdtA_cupin_dom"/>
</dbReference>
<dbReference type="GO" id="GO:0005829">
    <property type="term" value="C:cytosol"/>
    <property type="evidence" value="ECO:0007669"/>
    <property type="project" value="TreeGrafter"/>
</dbReference>
<evidence type="ECO:0000256" key="3">
    <source>
        <dbReference type="ARBA" id="ARBA00012098"/>
    </source>
</evidence>
<evidence type="ECO:0000256" key="6">
    <source>
        <dbReference type="ARBA" id="ARBA00031424"/>
    </source>
</evidence>
<dbReference type="Pfam" id="PF00908">
    <property type="entry name" value="dTDP_sugar_isom"/>
    <property type="match status" value="1"/>
</dbReference>
<gene>
    <name evidence="10" type="ORF">PtoMrB4_38610</name>
</gene>
<sequence length="249" mass="28530">MRVTQGAAFDVAVDIRQGSPTFGQWVGVELSASNLRMLWIPEGFAHGFLALQENTHFSYKTTNFYNKNFERSIKWDDPNIAIDWPFVERPIVNEKDSGAAFLSAQKKSPYPLLKEASKVISLRSIGDDRGRLVAVERGGAVPFDIRRAYYIYDTKSEVARGFHAHRCLQQLAVCVSGKCRIVLDDGRSREEFWLDSPEKALLIESMIWREMHDFSDDCVLLVLASKNYDESDYIRSYDQFIKEINDAEK</sequence>
<evidence type="ECO:0000256" key="8">
    <source>
        <dbReference type="PIRSR" id="PIRSR600888-3"/>
    </source>
</evidence>
<dbReference type="PANTHER" id="PTHR21047:SF2">
    <property type="entry name" value="THYMIDINE DIPHOSPHO-4-KETO-RHAMNOSE 3,5-EPIMERASE"/>
    <property type="match status" value="1"/>
</dbReference>
<dbReference type="GO" id="GO:0000271">
    <property type="term" value="P:polysaccharide biosynthetic process"/>
    <property type="evidence" value="ECO:0007669"/>
    <property type="project" value="TreeGrafter"/>
</dbReference>
<feature type="site" description="Participates in a stacking interaction with the thymidine ring of dTDP-4-oxo-6-deoxyglucose" evidence="8">
    <location>
        <position position="65"/>
    </location>
</feature>
<comment type="function">
    <text evidence="2">Catalyzes the epimerization of the C3' and C5'positions of dTDP-6-deoxy-D-xylo-4-hexulose, forming dTDP-6-deoxy-L-lyxo-4-hexulose.</text>
</comment>
<evidence type="ECO:0000313" key="10">
    <source>
        <dbReference type="EMBL" id="BCA29884.1"/>
    </source>
</evidence>
<dbReference type="Gene3D" id="2.60.120.10">
    <property type="entry name" value="Jelly Rolls"/>
    <property type="match status" value="2"/>
</dbReference>
<dbReference type="InterPro" id="IPR011051">
    <property type="entry name" value="RmlC_Cupin_sf"/>
</dbReference>
<dbReference type="AlphaFoldDB" id="A0A679GV55"/>
<dbReference type="PANTHER" id="PTHR21047">
    <property type="entry name" value="DTDP-6-DEOXY-D-GLUCOSE-3,5 EPIMERASE"/>
    <property type="match status" value="1"/>
</dbReference>
<dbReference type="KEGG" id="poj:PtoMrB4_38610"/>
<dbReference type="InterPro" id="IPR000888">
    <property type="entry name" value="RmlC-like"/>
</dbReference>
<dbReference type="GO" id="GO:0008830">
    <property type="term" value="F:dTDP-4-dehydrorhamnose 3,5-epimerase activity"/>
    <property type="evidence" value="ECO:0007669"/>
    <property type="project" value="UniProtKB-EC"/>
</dbReference>
<evidence type="ECO:0000256" key="2">
    <source>
        <dbReference type="ARBA" id="ARBA00001997"/>
    </source>
</evidence>
<dbReference type="InterPro" id="IPR014710">
    <property type="entry name" value="RmlC-like_jellyroll"/>
</dbReference>
<evidence type="ECO:0000259" key="9">
    <source>
        <dbReference type="Pfam" id="PF05523"/>
    </source>
</evidence>
<dbReference type="CDD" id="cd00438">
    <property type="entry name" value="cupin_RmlC"/>
    <property type="match status" value="1"/>
</dbReference>
<evidence type="ECO:0000256" key="1">
    <source>
        <dbReference type="ARBA" id="ARBA00001298"/>
    </source>
</evidence>
<organism evidence="10 11">
    <name type="scientific">Metapseudomonas otitidis</name>
    <dbReference type="NCBI Taxonomy" id="319939"/>
    <lineage>
        <taxon>Bacteria</taxon>
        <taxon>Pseudomonadati</taxon>
        <taxon>Pseudomonadota</taxon>
        <taxon>Gammaproteobacteria</taxon>
        <taxon>Pseudomonadales</taxon>
        <taxon>Pseudomonadaceae</taxon>
        <taxon>Metapseudomonas</taxon>
    </lineage>
</organism>